<evidence type="ECO:0000256" key="3">
    <source>
        <dbReference type="ARBA" id="ARBA00009220"/>
    </source>
</evidence>
<evidence type="ECO:0000256" key="10">
    <source>
        <dbReference type="ARBA" id="ARBA00022853"/>
    </source>
</evidence>
<dbReference type="GO" id="GO:0005524">
    <property type="term" value="F:ATP binding"/>
    <property type="evidence" value="ECO:0007669"/>
    <property type="project" value="UniProtKB-KW"/>
</dbReference>
<feature type="region of interest" description="Disordered" evidence="15">
    <location>
        <begin position="1647"/>
        <end position="1675"/>
    </location>
</feature>
<dbReference type="GO" id="GO:0000812">
    <property type="term" value="C:Swr1 complex"/>
    <property type="evidence" value="ECO:0000318"/>
    <property type="project" value="GO_Central"/>
</dbReference>
<evidence type="ECO:0000259" key="18">
    <source>
        <dbReference type="PROSITE" id="PS51194"/>
    </source>
</evidence>
<feature type="compositionally biased region" description="Acidic residues" evidence="15">
    <location>
        <begin position="297"/>
        <end position="324"/>
    </location>
</feature>
<dbReference type="Gene3D" id="1.10.10.60">
    <property type="entry name" value="Homeodomain-like"/>
    <property type="match status" value="1"/>
</dbReference>
<dbReference type="GO" id="GO:0003677">
    <property type="term" value="F:DNA binding"/>
    <property type="evidence" value="ECO:0007669"/>
    <property type="project" value="UniProtKB-KW"/>
</dbReference>
<comment type="similarity">
    <text evidence="3">Belongs to the SNF2/RAD54 helicase family. SWR1 subfamily.</text>
</comment>
<feature type="compositionally biased region" description="Basic and acidic residues" evidence="15">
    <location>
        <begin position="544"/>
        <end position="553"/>
    </location>
</feature>
<dbReference type="Gene3D" id="3.40.50.10810">
    <property type="entry name" value="Tandem AAA-ATPase domain"/>
    <property type="match status" value="1"/>
</dbReference>
<feature type="region of interest" description="Disordered" evidence="15">
    <location>
        <begin position="447"/>
        <end position="489"/>
    </location>
</feature>
<dbReference type="InterPro" id="IPR050520">
    <property type="entry name" value="INO80/SWR1_helicase"/>
</dbReference>
<dbReference type="GO" id="GO:0042393">
    <property type="term" value="F:histone binding"/>
    <property type="evidence" value="ECO:0000318"/>
    <property type="project" value="GO_Central"/>
</dbReference>
<keyword evidence="6" id="KW-0547">Nucleotide-binding</keyword>
<dbReference type="FunFam" id="3.40.50.10810:FF:000005">
    <property type="entry name" value="Photoperiod-independent early flowering 1"/>
    <property type="match status" value="1"/>
</dbReference>
<evidence type="ECO:0000313" key="20">
    <source>
        <dbReference type="EMBL" id="KGN59310.1"/>
    </source>
</evidence>
<keyword evidence="9" id="KW-0067">ATP-binding</keyword>
<evidence type="ECO:0000256" key="11">
    <source>
        <dbReference type="ARBA" id="ARBA00023125"/>
    </source>
</evidence>
<feature type="domain" description="HSA" evidence="19">
    <location>
        <begin position="128"/>
        <end position="200"/>
    </location>
</feature>
<comment type="subcellular location">
    <subcellularLocation>
        <location evidence="1">Nucleus</location>
    </subcellularLocation>
</comment>
<name>A0A0A0LBB6_CUCSA</name>
<evidence type="ECO:0000256" key="4">
    <source>
        <dbReference type="ARBA" id="ARBA00009687"/>
    </source>
</evidence>
<feature type="compositionally biased region" description="Basic and acidic residues" evidence="15">
    <location>
        <begin position="1656"/>
        <end position="1668"/>
    </location>
</feature>
<evidence type="ECO:0000256" key="5">
    <source>
        <dbReference type="ARBA" id="ARBA00012551"/>
    </source>
</evidence>
<evidence type="ECO:0000256" key="9">
    <source>
        <dbReference type="ARBA" id="ARBA00022840"/>
    </source>
</evidence>
<evidence type="ECO:0000256" key="8">
    <source>
        <dbReference type="ARBA" id="ARBA00022806"/>
    </source>
</evidence>
<evidence type="ECO:0000256" key="6">
    <source>
        <dbReference type="ARBA" id="ARBA00022741"/>
    </source>
</evidence>
<comment type="similarity">
    <text evidence="2">Belongs to the EAF1 family.</text>
</comment>
<keyword evidence="8" id="KW-0347">Helicase</keyword>
<dbReference type="InterPro" id="IPR014012">
    <property type="entry name" value="HSA_dom"/>
</dbReference>
<dbReference type="SMART" id="SM00573">
    <property type="entry name" value="HSA"/>
    <property type="match status" value="1"/>
</dbReference>
<feature type="coiled-coil region" evidence="14">
    <location>
        <begin position="171"/>
        <end position="208"/>
    </location>
</feature>
<dbReference type="PROSITE" id="PS51192">
    <property type="entry name" value="HELICASE_ATP_BIND_1"/>
    <property type="match status" value="1"/>
</dbReference>
<dbReference type="InterPro" id="IPR001650">
    <property type="entry name" value="Helicase_C-like"/>
</dbReference>
<protein>
    <recommendedName>
        <fullName evidence="5">DNA helicase</fullName>
        <ecNumber evidence="5">3.6.4.12</ecNumber>
    </recommendedName>
</protein>
<dbReference type="CDD" id="cd18793">
    <property type="entry name" value="SF2_C_SNF"/>
    <property type="match status" value="1"/>
</dbReference>
<feature type="compositionally biased region" description="Basic and acidic residues" evidence="15">
    <location>
        <begin position="416"/>
        <end position="426"/>
    </location>
</feature>
<dbReference type="SMART" id="SM00487">
    <property type="entry name" value="DEXDc"/>
    <property type="match status" value="1"/>
</dbReference>
<dbReference type="Gramene" id="KGN59310">
    <property type="protein sequence ID" value="KGN59310"/>
    <property type="gene ID" value="Csa_3G808390"/>
</dbReference>
<reference evidence="20 21" key="3">
    <citation type="journal article" date="2010" name="BMC Genomics">
        <title>Transcriptome sequencing and comparative analysis of cucumber flowers with different sex types.</title>
        <authorList>
            <person name="Guo S."/>
            <person name="Zheng Y."/>
            <person name="Joung J.G."/>
            <person name="Liu S."/>
            <person name="Zhang Z."/>
            <person name="Crasta O.R."/>
            <person name="Sobral B.W."/>
            <person name="Xu Y."/>
            <person name="Huang S."/>
            <person name="Fei Z."/>
        </authorList>
    </citation>
    <scope>NUCLEOTIDE SEQUENCE [LARGE SCALE GENOMIC DNA]</scope>
    <source>
        <strain evidence="21">cv. 9930</strain>
    </source>
</reference>
<dbReference type="PROSITE" id="PS50090">
    <property type="entry name" value="MYB_LIKE"/>
    <property type="match status" value="1"/>
</dbReference>
<feature type="compositionally biased region" description="Basic and acidic residues" evidence="15">
    <location>
        <begin position="2147"/>
        <end position="2159"/>
    </location>
</feature>
<dbReference type="CDD" id="cd18003">
    <property type="entry name" value="DEXQc_SRCAP"/>
    <property type="match status" value="1"/>
</dbReference>
<dbReference type="FunFam" id="3.40.50.300:FF:000655">
    <property type="entry name" value="Protein PHOTOPERIOD-INDEPENDENT EARLY FLOWERING 1"/>
    <property type="match status" value="1"/>
</dbReference>
<organism evidence="20 21">
    <name type="scientific">Cucumis sativus</name>
    <name type="common">Cucumber</name>
    <dbReference type="NCBI Taxonomy" id="3659"/>
    <lineage>
        <taxon>Eukaryota</taxon>
        <taxon>Viridiplantae</taxon>
        <taxon>Streptophyta</taxon>
        <taxon>Embryophyta</taxon>
        <taxon>Tracheophyta</taxon>
        <taxon>Spermatophyta</taxon>
        <taxon>Magnoliopsida</taxon>
        <taxon>eudicotyledons</taxon>
        <taxon>Gunneridae</taxon>
        <taxon>Pentapetalae</taxon>
        <taxon>rosids</taxon>
        <taxon>fabids</taxon>
        <taxon>Cucurbitales</taxon>
        <taxon>Cucurbitaceae</taxon>
        <taxon>Benincaseae</taxon>
        <taxon>Cucumis</taxon>
    </lineage>
</organism>
<dbReference type="InterPro" id="IPR038718">
    <property type="entry name" value="SNF2-like_sf"/>
</dbReference>
<dbReference type="Pfam" id="PF07529">
    <property type="entry name" value="HSA"/>
    <property type="match status" value="1"/>
</dbReference>
<feature type="domain" description="Helicase C-terminal" evidence="18">
    <location>
        <begin position="1239"/>
        <end position="1389"/>
    </location>
</feature>
<dbReference type="GO" id="GO:0016887">
    <property type="term" value="F:ATP hydrolysis activity"/>
    <property type="evidence" value="ECO:0000318"/>
    <property type="project" value="GO_Central"/>
</dbReference>
<dbReference type="GO" id="GO:0035267">
    <property type="term" value="C:NuA4 histone acetyltransferase complex"/>
    <property type="evidence" value="ECO:0007669"/>
    <property type="project" value="UniProtKB-ARBA"/>
</dbReference>
<dbReference type="InterPro" id="IPR027417">
    <property type="entry name" value="P-loop_NTPase"/>
</dbReference>
<dbReference type="PROSITE" id="PS51204">
    <property type="entry name" value="HSA"/>
    <property type="match status" value="1"/>
</dbReference>
<evidence type="ECO:0000256" key="2">
    <source>
        <dbReference type="ARBA" id="ARBA00008913"/>
    </source>
</evidence>
<keyword evidence="12" id="KW-0539">Nucleus</keyword>
<dbReference type="InterPro" id="IPR009057">
    <property type="entry name" value="Homeodomain-like_sf"/>
</dbReference>
<evidence type="ECO:0000256" key="12">
    <source>
        <dbReference type="ARBA" id="ARBA00023242"/>
    </source>
</evidence>
<keyword evidence="14" id="KW-0175">Coiled coil</keyword>
<comment type="catalytic activity">
    <reaction evidence="13">
        <text>ATP + H2O = ADP + phosphate + H(+)</text>
        <dbReference type="Rhea" id="RHEA:13065"/>
        <dbReference type="ChEBI" id="CHEBI:15377"/>
        <dbReference type="ChEBI" id="CHEBI:15378"/>
        <dbReference type="ChEBI" id="CHEBI:30616"/>
        <dbReference type="ChEBI" id="CHEBI:43474"/>
        <dbReference type="ChEBI" id="CHEBI:456216"/>
        <dbReference type="EC" id="3.6.4.12"/>
    </reaction>
</comment>
<feature type="region of interest" description="Disordered" evidence="15">
    <location>
        <begin position="633"/>
        <end position="657"/>
    </location>
</feature>
<dbReference type="EC" id="3.6.4.12" evidence="5"/>
<evidence type="ECO:0000259" key="19">
    <source>
        <dbReference type="PROSITE" id="PS51204"/>
    </source>
</evidence>
<dbReference type="eggNOG" id="KOG0391">
    <property type="taxonomic scope" value="Eukaryota"/>
</dbReference>
<evidence type="ECO:0000259" key="16">
    <source>
        <dbReference type="PROSITE" id="PS50090"/>
    </source>
</evidence>
<dbReference type="InterPro" id="IPR014001">
    <property type="entry name" value="Helicase_ATP-bd"/>
</dbReference>
<dbReference type="GO" id="GO:0006338">
    <property type="term" value="P:chromatin remodeling"/>
    <property type="evidence" value="ECO:0000318"/>
    <property type="project" value="GO_Central"/>
</dbReference>
<evidence type="ECO:0000256" key="7">
    <source>
        <dbReference type="ARBA" id="ARBA00022801"/>
    </source>
</evidence>
<dbReference type="Pfam" id="PF00176">
    <property type="entry name" value="SNF2-rel_dom"/>
    <property type="match status" value="1"/>
</dbReference>
<evidence type="ECO:0000259" key="17">
    <source>
        <dbReference type="PROSITE" id="PS51192"/>
    </source>
</evidence>
<dbReference type="OMA" id="QKDGYAD"/>
<keyword evidence="7" id="KW-0378">Hydrolase</keyword>
<evidence type="ECO:0000256" key="1">
    <source>
        <dbReference type="ARBA" id="ARBA00004123"/>
    </source>
</evidence>
<proteinExistence type="inferred from homology"/>
<feature type="domain" description="Myb-like" evidence="16">
    <location>
        <begin position="1835"/>
        <end position="1888"/>
    </location>
</feature>
<keyword evidence="11" id="KW-0238">DNA-binding</keyword>
<dbReference type="FunFam" id="1.20.120.850:FF:000012">
    <property type="entry name" value="protein PHOTOPERIOD-INDEPENDENT EARLY FLOWERING 1 isoform X3"/>
    <property type="match status" value="1"/>
</dbReference>
<dbReference type="PANTHER" id="PTHR45685">
    <property type="entry name" value="HELICASE SRCAP-RELATED"/>
    <property type="match status" value="1"/>
</dbReference>
<gene>
    <name evidence="20" type="ORF">Csa_3G808390</name>
</gene>
<dbReference type="InterPro" id="IPR001005">
    <property type="entry name" value="SANT/Myb"/>
</dbReference>
<dbReference type="GO" id="GO:0003678">
    <property type="term" value="F:DNA helicase activity"/>
    <property type="evidence" value="ECO:0007669"/>
    <property type="project" value="UniProtKB-EC"/>
</dbReference>
<evidence type="ECO:0000313" key="21">
    <source>
        <dbReference type="Proteomes" id="UP000029981"/>
    </source>
</evidence>
<feature type="compositionally biased region" description="Basic and acidic residues" evidence="15">
    <location>
        <begin position="348"/>
        <end position="357"/>
    </location>
</feature>
<dbReference type="PANTHER" id="PTHR45685:SF1">
    <property type="entry name" value="HELICASE SRCAP"/>
    <property type="match status" value="1"/>
</dbReference>
<evidence type="ECO:0000256" key="15">
    <source>
        <dbReference type="SAM" id="MobiDB-lite"/>
    </source>
</evidence>
<feature type="compositionally biased region" description="Basic and acidic residues" evidence="15">
    <location>
        <begin position="469"/>
        <end position="485"/>
    </location>
</feature>
<keyword evidence="21" id="KW-1185">Reference proteome</keyword>
<evidence type="ECO:0000256" key="14">
    <source>
        <dbReference type="SAM" id="Coils"/>
    </source>
</evidence>
<feature type="region of interest" description="Disordered" evidence="15">
    <location>
        <begin position="2126"/>
        <end position="2159"/>
    </location>
</feature>
<feature type="compositionally biased region" description="Basic and acidic residues" evidence="15">
    <location>
        <begin position="114"/>
        <end position="137"/>
    </location>
</feature>
<reference evidence="20 21" key="4">
    <citation type="journal article" date="2011" name="BMC Genomics">
        <title>RNA-Seq improves annotation of protein-coding genes in the cucumber genome.</title>
        <authorList>
            <person name="Li Z."/>
            <person name="Zhang Z."/>
            <person name="Yan P."/>
            <person name="Huang S."/>
            <person name="Fei Z."/>
            <person name="Lin K."/>
        </authorList>
    </citation>
    <scope>NUCLEOTIDE SEQUENCE [LARGE SCALE GENOMIC DNA]</scope>
    <source>
        <strain evidence="21">cv. 9930</strain>
    </source>
</reference>
<feature type="domain" description="Helicase ATP-binding" evidence="17">
    <location>
        <begin position="706"/>
        <end position="871"/>
    </location>
</feature>
<dbReference type="SMART" id="SM00490">
    <property type="entry name" value="HELICc"/>
    <property type="match status" value="1"/>
</dbReference>
<feature type="compositionally biased region" description="Low complexity" evidence="15">
    <location>
        <begin position="406"/>
        <end position="415"/>
    </location>
</feature>
<dbReference type="InterPro" id="IPR049730">
    <property type="entry name" value="SNF2/RAD54-like_C"/>
</dbReference>
<dbReference type="SUPFAM" id="SSF46689">
    <property type="entry name" value="Homeodomain-like"/>
    <property type="match status" value="1"/>
</dbReference>
<keyword evidence="10" id="KW-0156">Chromatin regulator</keyword>
<dbReference type="Gene3D" id="3.40.50.300">
    <property type="entry name" value="P-loop containing nucleotide triphosphate hydrolases"/>
    <property type="match status" value="1"/>
</dbReference>
<feature type="compositionally biased region" description="Basic and acidic residues" evidence="15">
    <location>
        <begin position="271"/>
        <end position="296"/>
    </location>
</feature>
<reference evidence="20 21" key="1">
    <citation type="journal article" date="2009" name="Nat. Genet.">
        <title>The genome of the cucumber, Cucumis sativus L.</title>
        <authorList>
            <person name="Huang S."/>
            <person name="Li R."/>
            <person name="Zhang Z."/>
            <person name="Li L."/>
            <person name="Gu X."/>
            <person name="Fan W."/>
            <person name="Lucas W.J."/>
            <person name="Wang X."/>
            <person name="Xie B."/>
            <person name="Ni P."/>
            <person name="Ren Y."/>
            <person name="Zhu H."/>
            <person name="Li J."/>
            <person name="Lin K."/>
            <person name="Jin W."/>
            <person name="Fei Z."/>
            <person name="Li G."/>
            <person name="Staub J."/>
            <person name="Kilian A."/>
            <person name="van der Vossen E.A."/>
            <person name="Wu Y."/>
            <person name="Guo J."/>
            <person name="He J."/>
            <person name="Jia Z."/>
            <person name="Ren Y."/>
            <person name="Tian G."/>
            <person name="Lu Y."/>
            <person name="Ruan J."/>
            <person name="Qian W."/>
            <person name="Wang M."/>
            <person name="Huang Q."/>
            <person name="Li B."/>
            <person name="Xuan Z."/>
            <person name="Cao J."/>
            <person name="Asan"/>
            <person name="Wu Z."/>
            <person name="Zhang J."/>
            <person name="Cai Q."/>
            <person name="Bai Y."/>
            <person name="Zhao B."/>
            <person name="Han Y."/>
            <person name="Li Y."/>
            <person name="Li X."/>
            <person name="Wang S."/>
            <person name="Shi Q."/>
            <person name="Liu S."/>
            <person name="Cho W.K."/>
            <person name="Kim J.Y."/>
            <person name="Xu Y."/>
            <person name="Heller-Uszynska K."/>
            <person name="Miao H."/>
            <person name="Cheng Z."/>
            <person name="Zhang S."/>
            <person name="Wu J."/>
            <person name="Yang Y."/>
            <person name="Kang H."/>
            <person name="Li M."/>
            <person name="Liang H."/>
            <person name="Ren X."/>
            <person name="Shi Z."/>
            <person name="Wen M."/>
            <person name="Jian M."/>
            <person name="Yang H."/>
            <person name="Zhang G."/>
            <person name="Yang Z."/>
            <person name="Chen R."/>
            <person name="Liu S."/>
            <person name="Li J."/>
            <person name="Ma L."/>
            <person name="Liu H."/>
            <person name="Zhou Y."/>
            <person name="Zhao J."/>
            <person name="Fang X."/>
            <person name="Li G."/>
            <person name="Fang L."/>
            <person name="Li Y."/>
            <person name="Liu D."/>
            <person name="Zheng H."/>
            <person name="Zhang Y."/>
            <person name="Qin N."/>
            <person name="Li Z."/>
            <person name="Yang G."/>
            <person name="Yang S."/>
            <person name="Bolund L."/>
            <person name="Kristiansen K."/>
            <person name="Zheng H."/>
            <person name="Li S."/>
            <person name="Zhang X."/>
            <person name="Yang H."/>
            <person name="Wang J."/>
            <person name="Sun R."/>
            <person name="Zhang B."/>
            <person name="Jiang S."/>
            <person name="Wang J."/>
            <person name="Du Y."/>
            <person name="Li S."/>
        </authorList>
    </citation>
    <scope>NUCLEOTIDE SEQUENCE [LARGE SCALE GENOMIC DNA]</scope>
    <source>
        <strain evidence="21">cv. 9930</strain>
    </source>
</reference>
<feature type="compositionally biased region" description="Polar residues" evidence="15">
    <location>
        <begin position="590"/>
        <end position="604"/>
    </location>
</feature>
<feature type="region of interest" description="Disordered" evidence="15">
    <location>
        <begin position="507"/>
        <end position="614"/>
    </location>
</feature>
<dbReference type="SUPFAM" id="SSF52540">
    <property type="entry name" value="P-loop containing nucleoside triphosphate hydrolases"/>
    <property type="match status" value="2"/>
</dbReference>
<evidence type="ECO:0000256" key="13">
    <source>
        <dbReference type="ARBA" id="ARBA00047995"/>
    </source>
</evidence>
<accession>A0A0A0LBB6</accession>
<dbReference type="Pfam" id="PF00271">
    <property type="entry name" value="Helicase_C"/>
    <property type="match status" value="1"/>
</dbReference>
<dbReference type="Proteomes" id="UP000029981">
    <property type="component" value="Chromosome 3"/>
</dbReference>
<feature type="region of interest" description="Disordered" evidence="15">
    <location>
        <begin position="106"/>
        <end position="137"/>
    </location>
</feature>
<dbReference type="EMBL" id="CM002924">
    <property type="protein sequence ID" value="KGN59310.1"/>
    <property type="molecule type" value="Genomic_DNA"/>
</dbReference>
<comment type="similarity">
    <text evidence="4">Belongs to the SNF2/RAD54 helicase family. ISWI subfamily.</text>
</comment>
<feature type="compositionally biased region" description="Polar residues" evidence="15">
    <location>
        <begin position="522"/>
        <end position="531"/>
    </location>
</feature>
<reference evidence="20 21" key="2">
    <citation type="journal article" date="2009" name="PLoS ONE">
        <title>An integrated genetic and cytogenetic map of the cucumber genome.</title>
        <authorList>
            <person name="Ren Y."/>
            <person name="Zhang Z."/>
            <person name="Liu J."/>
            <person name="Staub J.E."/>
            <person name="Han Y."/>
            <person name="Cheng Z."/>
            <person name="Li X."/>
            <person name="Lu J."/>
            <person name="Miao H."/>
            <person name="Kang H."/>
            <person name="Xie B."/>
            <person name="Gu X."/>
            <person name="Wang X."/>
            <person name="Du Y."/>
            <person name="Jin W."/>
            <person name="Huang S."/>
        </authorList>
    </citation>
    <scope>NUCLEOTIDE SEQUENCE [LARGE SCALE GENOMIC DNA]</scope>
    <source>
        <strain evidence="21">cv. 9930</strain>
    </source>
</reference>
<dbReference type="InterPro" id="IPR000330">
    <property type="entry name" value="SNF2_N"/>
</dbReference>
<dbReference type="Gene3D" id="1.20.120.850">
    <property type="entry name" value="SWI2/SNF2 ATPases, N-terminal domain"/>
    <property type="match status" value="1"/>
</dbReference>
<feature type="region of interest" description="Disordered" evidence="15">
    <location>
        <begin position="262"/>
        <end position="431"/>
    </location>
</feature>
<dbReference type="STRING" id="3659.A0A0A0LBB6"/>
<sequence>MRKSITDRRSRVLSITTTVAAGGGDLTGVAERGRTPGLRRQTAHSLGSRSHVPRIFDFLCEEAGCTDMVEALFGCEEIVGVEQRNERKRFWVLQLCSQHIINTEKAMTSKGPRSKLDHESRAKRQKALEASKEPNRPKTHWDHVLEEMVWLSKDFESERKWKLAQAKRVALRASKGMVDQATREERKLKEEEQRLRKLALNISKDVKKFWMKIEKLVLYKHRTELDEKKKKALDKHLEFLLGQTERYSTMLAENLVETYKPSQVNSTNEPHNAHVQEIDESKAVEPTELNVEHESDSVDFDEEFDVHSEDESEDNEQTIDEDEALITKEERQEELEALQNEVDLPLEELLKRYSGEKDDLEVSPETSTGGAEETEVEDHGKGNECSTSRKVHEIGSLTFTGRRCNESNGESSNIENHTKRETRETKNLSTLPVAFPKDDVFYDFTEEREDGDYDFTGGEDKDDETTLSEEEKLDKVESNNGKDEILMLQNESEIPIEELLARYGKDHYNDYDSDYDTEDTSACSDDLTNSPSHEEIEPTGLDVSVHKNVDPGKSHSSASSPPEGKGSLENFEGRESEDGIFDAAAAERSVQPSGNTFPTTTVRSKSPCLDSPSHEGIEPVRLDFCVDDNIDPNKCHSASSPPERKGSFENSGETESEDRIFDAAAAARSAQPTGNTFSTTKVRTKFPFLLKHSLREYQHIGLDWLVTMYEKRLNGILADEMGLGKTIMTIALLAHLACEKGIWGPHLIVVPTSVMLNWETEFLKWCPAFKILTYFGSAKERKVKRQGWMKPNSFHVCITTYRLVIQDSKVFKRKKWKYLILDEAHLIKNWKSQRWQTLLNFNSKRRILLTGTPLQNDLMELWSLMHFLMPHIFQSHQEFKDWFCNPISGMVEGQEKVNKEVLDRLHNVLRPFILRRLKRDVEKQLPKKYEHVINCRLSRRQRQLYEDYIASSETQATLASGNFFSMINVIMQLRKVCNHPDLFEGRPIISSFDMAGIVMQLSSSVCSALSPGLFSRVDLKGLGFLFTHLDFSMTSWEVDEVRAIATPSSLIKGSTSVNKSEEIGSGFRYRKRLHGSSIFADIQNAIMEERVRQAMERAEAMAWWNSLRCDKKPIYSTSLRELVTIRHPVYDICHEKSDPSSYCYSSKIADIVLSPVERFQMMMGLVESFTFAIPAARAPAPLCWYSRSCSDVFLDPSYEQNCSRFLFPLLTPIRSAIIRRQVYFPDRRLIQFDCGKLQELAILLRKLKSEGHRALIFTQMTKMLDILEAFINLYGYTYMRLDGSTQPEERQTLMQRFNTNPKIFLFILSTRSGGVGINLVGADTVIFYDSDWNPAMDQQAQDRCHRIGQTREVHIYRLISESTIEENILKKANQKRALDNLVIQSGSYNTEFFQKLDPMELFSGHRSLAIKNMQKEKNQCTNANEVSVSNADVEAALKIVEDEADYMALKKVEEEEAVDNQEFTEEVIGRMEDDEFMNDDEMKLDEGGDQVNGMIISNKDNEAIIHGANDLNEERAVIVASKEDDVDMLADVKQMAAGAAATGQTISSIDDRLRPIDRYAIRFLELWDPVHDKAAVESDVQFEETEWELDRLEKYKEEMEAEIDEDEEPLVYESWDAEFATEAYRQQVEALAQNQLMEDLEFEAKRKEAEEAENCDPTRNETHSELKPKAKKKSKKAKFKSLKKASLSSELKAVKKEASVEFLSTDDEDICSEDVLESLSAQSSLQKKRKKAELSLDSESGKSLKKKSKKLKKNIVDTFPQDHPNVSGVQYDEAMEVKPRENGVDLEHKVVGRNRMGGKISITSMPVKRVLTIKPEKLKKGNIWSRDCVPSPDFWLPQEDAILCAMVHEYGTHWSMISSTLYSMTAGGFYRGRYRHPVHCCERYRELVQRYVISAPDNPNSEKITNASSGKALLKITEENIRVLLDLAAEQPDREYLLQKHFTALLSTVWKARIRGNRLDSSLSWNGFYSGARYFSTGNHITRYFGRETTGKLKFGNTGHNFKLLAAALNDVCSTRMDDKKPQSYHGERASVTTEQLELTLEFQGENDLNVPFPSSVDLIVSDSVYLPLVNLDTCESSGARKRTKVAETRFRDAARACKEDFHGWASSVFPIIDLKSRSVSKSQSLGKHKLGVADSSKSAKSKHRKMGPDHGESSHHPIADHQMPSLVQEDNHNLYSLSSPILTDYSFPFGMDEYPFPHEEPGSREMIPHDYIPGLISGLDIPEEI</sequence>
<dbReference type="PROSITE" id="PS51194">
    <property type="entry name" value="HELICASE_CTER"/>
    <property type="match status" value="1"/>
</dbReference>